<dbReference type="PANTHER" id="PTHR15857:SF0">
    <property type="entry name" value="COMM DOMAIN-CONTAINING PROTEIN 2"/>
    <property type="match status" value="1"/>
</dbReference>
<dbReference type="PANTHER" id="PTHR15857">
    <property type="entry name" value="COMM DOMAIN CONTAINING PROTEIN 2"/>
    <property type="match status" value="1"/>
</dbReference>
<dbReference type="InterPro" id="IPR037354">
    <property type="entry name" value="Commd2"/>
</dbReference>
<evidence type="ECO:0000259" key="1">
    <source>
        <dbReference type="PROSITE" id="PS51269"/>
    </source>
</evidence>
<sequence>MYLAKKIITYFFSANCICTHCNCIFHTFSFLQLNEELFREVLISLGFKEELVETIYKEYLSCTSLLNQALPQTSLTFPQFSNLEWRFEAQVSSKSIKNEISPRIVMKLELEKRNKIENICIQSDIPNLLHMSMVLNQALEESRTNHSRRMRRAVT</sequence>
<name>A0AAW2IFX5_9NEOP</name>
<dbReference type="AlphaFoldDB" id="A0AAW2IFX5"/>
<organism evidence="2">
    <name type="scientific">Menopon gallinae</name>
    <name type="common">poultry shaft louse</name>
    <dbReference type="NCBI Taxonomy" id="328185"/>
    <lineage>
        <taxon>Eukaryota</taxon>
        <taxon>Metazoa</taxon>
        <taxon>Ecdysozoa</taxon>
        <taxon>Arthropoda</taxon>
        <taxon>Hexapoda</taxon>
        <taxon>Insecta</taxon>
        <taxon>Pterygota</taxon>
        <taxon>Neoptera</taxon>
        <taxon>Paraneoptera</taxon>
        <taxon>Psocodea</taxon>
        <taxon>Troctomorpha</taxon>
        <taxon>Phthiraptera</taxon>
        <taxon>Amblycera</taxon>
        <taxon>Menoponidae</taxon>
        <taxon>Menopon</taxon>
    </lineage>
</organism>
<reference evidence="2" key="1">
    <citation type="journal article" date="2024" name="Gigascience">
        <title>Chromosome-level genome of the poultry shaft louse Menopon gallinae provides insight into the host-switching and adaptive evolution of parasitic lice.</title>
        <authorList>
            <person name="Xu Y."/>
            <person name="Ma L."/>
            <person name="Liu S."/>
            <person name="Liang Y."/>
            <person name="Liu Q."/>
            <person name="He Z."/>
            <person name="Tian L."/>
            <person name="Duan Y."/>
            <person name="Cai W."/>
            <person name="Li H."/>
            <person name="Song F."/>
        </authorList>
    </citation>
    <scope>NUCLEOTIDE SEQUENCE</scope>
    <source>
        <strain evidence="2">Cailab_2023a</strain>
    </source>
</reference>
<gene>
    <name evidence="2" type="ORF">PYX00_002174</name>
</gene>
<dbReference type="EMBL" id="JARGDH010000001">
    <property type="protein sequence ID" value="KAL0281074.1"/>
    <property type="molecule type" value="Genomic_DNA"/>
</dbReference>
<evidence type="ECO:0000313" key="2">
    <source>
        <dbReference type="EMBL" id="KAL0281074.1"/>
    </source>
</evidence>
<proteinExistence type="predicted"/>
<dbReference type="PROSITE" id="PS51269">
    <property type="entry name" value="COMM"/>
    <property type="match status" value="1"/>
</dbReference>
<dbReference type="InterPro" id="IPR017920">
    <property type="entry name" value="COMM"/>
</dbReference>
<dbReference type="Pfam" id="PF07258">
    <property type="entry name" value="COMM_domain"/>
    <property type="match status" value="1"/>
</dbReference>
<accession>A0AAW2IFX5</accession>
<protein>
    <recommendedName>
        <fullName evidence="1">COMM domain-containing protein</fullName>
    </recommendedName>
</protein>
<comment type="caution">
    <text evidence="2">The sequence shown here is derived from an EMBL/GenBank/DDBJ whole genome shotgun (WGS) entry which is preliminary data.</text>
</comment>
<feature type="domain" description="COMM" evidence="1">
    <location>
        <begin position="79"/>
        <end position="146"/>
    </location>
</feature>